<dbReference type="Proteomes" id="UP000023152">
    <property type="component" value="Unassembled WGS sequence"/>
</dbReference>
<keyword evidence="1" id="KW-1133">Transmembrane helix</keyword>
<keyword evidence="1" id="KW-0812">Transmembrane</keyword>
<comment type="caution">
    <text evidence="2">The sequence shown here is derived from an EMBL/GenBank/DDBJ whole genome shotgun (WGS) entry which is preliminary data.</text>
</comment>
<evidence type="ECO:0000256" key="1">
    <source>
        <dbReference type="SAM" id="Phobius"/>
    </source>
</evidence>
<proteinExistence type="predicted"/>
<sequence length="108" mass="12747">MYGSIGYEIGYGIDMTDTRNQQRQFKVMSNNDMDVETNGTRRMVIKRKTPDDLPIDLAFYMTSNCHSFCYLLCLVMMIFFYKKKLIINDNNLKILQDLKYRFKNISSG</sequence>
<keyword evidence="1" id="KW-0472">Membrane</keyword>
<organism evidence="2 3">
    <name type="scientific">Reticulomyxa filosa</name>
    <dbReference type="NCBI Taxonomy" id="46433"/>
    <lineage>
        <taxon>Eukaryota</taxon>
        <taxon>Sar</taxon>
        <taxon>Rhizaria</taxon>
        <taxon>Retaria</taxon>
        <taxon>Foraminifera</taxon>
        <taxon>Monothalamids</taxon>
        <taxon>Reticulomyxidae</taxon>
        <taxon>Reticulomyxa</taxon>
    </lineage>
</organism>
<reference evidence="2 3" key="1">
    <citation type="journal article" date="2013" name="Curr. Biol.">
        <title>The Genome of the Foraminiferan Reticulomyxa filosa.</title>
        <authorList>
            <person name="Glockner G."/>
            <person name="Hulsmann N."/>
            <person name="Schleicher M."/>
            <person name="Noegel A.A."/>
            <person name="Eichinger L."/>
            <person name="Gallinger C."/>
            <person name="Pawlowski J."/>
            <person name="Sierra R."/>
            <person name="Euteneuer U."/>
            <person name="Pillet L."/>
            <person name="Moustafa A."/>
            <person name="Platzer M."/>
            <person name="Groth M."/>
            <person name="Szafranski K."/>
            <person name="Schliwa M."/>
        </authorList>
    </citation>
    <scope>NUCLEOTIDE SEQUENCE [LARGE SCALE GENOMIC DNA]</scope>
</reference>
<protein>
    <submittedName>
        <fullName evidence="2">Uncharacterized protein</fullName>
    </submittedName>
</protein>
<feature type="transmembrane region" description="Helical" evidence="1">
    <location>
        <begin position="57"/>
        <end position="81"/>
    </location>
</feature>
<keyword evidence="3" id="KW-1185">Reference proteome</keyword>
<name>X6PBY2_RETFI</name>
<evidence type="ECO:0000313" key="2">
    <source>
        <dbReference type="EMBL" id="ETO35569.1"/>
    </source>
</evidence>
<accession>X6PBY2</accession>
<dbReference type="EMBL" id="ASPP01001514">
    <property type="protein sequence ID" value="ETO35569.1"/>
    <property type="molecule type" value="Genomic_DNA"/>
</dbReference>
<dbReference type="AlphaFoldDB" id="X6PBY2"/>
<evidence type="ECO:0000313" key="3">
    <source>
        <dbReference type="Proteomes" id="UP000023152"/>
    </source>
</evidence>
<gene>
    <name evidence="2" type="ORF">RFI_01496</name>
</gene>